<keyword evidence="3" id="KW-1185">Reference proteome</keyword>
<dbReference type="EMBL" id="NMUH01000027">
    <property type="protein sequence ID" value="MQL69031.1"/>
    <property type="molecule type" value="Genomic_DNA"/>
</dbReference>
<evidence type="ECO:0000313" key="2">
    <source>
        <dbReference type="EMBL" id="MQL69031.1"/>
    </source>
</evidence>
<proteinExistence type="predicted"/>
<evidence type="ECO:0000313" key="3">
    <source>
        <dbReference type="Proteomes" id="UP000652761"/>
    </source>
</evidence>
<feature type="region of interest" description="Disordered" evidence="1">
    <location>
        <begin position="36"/>
        <end position="60"/>
    </location>
</feature>
<evidence type="ECO:0000256" key="1">
    <source>
        <dbReference type="SAM" id="MobiDB-lite"/>
    </source>
</evidence>
<protein>
    <submittedName>
        <fullName evidence="2">Uncharacterized protein</fullName>
    </submittedName>
</protein>
<dbReference type="AlphaFoldDB" id="A0A843TEB0"/>
<sequence length="60" mass="6585">MAWPSPVGRRGPIARRHGVSRAASRIRVWYQRDPVTVSGHRPACSDKGPSFRAGSARFAP</sequence>
<gene>
    <name evidence="2" type="ORF">Taro_001313</name>
</gene>
<comment type="caution">
    <text evidence="2">The sequence shown here is derived from an EMBL/GenBank/DDBJ whole genome shotgun (WGS) entry which is preliminary data.</text>
</comment>
<reference evidence="2" key="1">
    <citation type="submission" date="2017-07" db="EMBL/GenBank/DDBJ databases">
        <title>Taro Niue Genome Assembly and Annotation.</title>
        <authorList>
            <person name="Atibalentja N."/>
            <person name="Keating K."/>
            <person name="Fields C.J."/>
        </authorList>
    </citation>
    <scope>NUCLEOTIDE SEQUENCE</scope>
    <source>
        <strain evidence="2">Niue_2</strain>
        <tissue evidence="2">Leaf</tissue>
    </source>
</reference>
<name>A0A843TEB0_COLES</name>
<accession>A0A843TEB0</accession>
<dbReference type="Proteomes" id="UP000652761">
    <property type="component" value="Unassembled WGS sequence"/>
</dbReference>
<organism evidence="2 3">
    <name type="scientific">Colocasia esculenta</name>
    <name type="common">Wild taro</name>
    <name type="synonym">Arum esculentum</name>
    <dbReference type="NCBI Taxonomy" id="4460"/>
    <lineage>
        <taxon>Eukaryota</taxon>
        <taxon>Viridiplantae</taxon>
        <taxon>Streptophyta</taxon>
        <taxon>Embryophyta</taxon>
        <taxon>Tracheophyta</taxon>
        <taxon>Spermatophyta</taxon>
        <taxon>Magnoliopsida</taxon>
        <taxon>Liliopsida</taxon>
        <taxon>Araceae</taxon>
        <taxon>Aroideae</taxon>
        <taxon>Colocasieae</taxon>
        <taxon>Colocasia</taxon>
    </lineage>
</organism>